<evidence type="ECO:0000313" key="2">
    <source>
        <dbReference type="Proteomes" id="UP000186931"/>
    </source>
</evidence>
<comment type="caution">
    <text evidence="1">The sequence shown here is derived from an EMBL/GenBank/DDBJ whole genome shotgun (WGS) entry which is preliminary data.</text>
</comment>
<reference evidence="1 2" key="1">
    <citation type="submission" date="2016-10" db="EMBL/GenBank/DDBJ databases">
        <title>Genome of airborne Acinetobacter sp. 5-2Ac02 in the hospital environment: Species near to Acinetobacter towneri.</title>
        <authorList>
            <person name="Barbosa B."/>
            <person name="Fernandez-Garcia L."/>
            <person name="Gato E."/>
            <person name="Leao R."/>
            <person name="Albano R."/>
            <person name="Fernandez B."/>
            <person name="Fernandez-Cuenca F."/>
            <person name="Marques E."/>
            <person name="Tomas M."/>
        </authorList>
    </citation>
    <scope>NUCLEOTIDE SEQUENCE [LARGE SCALE GENOMIC DNA]</scope>
    <source>
        <strain evidence="1 2">5-2Ac02</strain>
    </source>
</reference>
<name>A0A1E8E145_9GAMM</name>
<dbReference type="Proteomes" id="UP000186931">
    <property type="component" value="Unassembled WGS sequence"/>
</dbReference>
<protein>
    <recommendedName>
        <fullName evidence="3">Transposase</fullName>
    </recommendedName>
</protein>
<dbReference type="STRING" id="202956.BJN41_09570"/>
<sequence length="75" mass="8697">MKKMQTMLAKAVNGREIMVSLVASKKKQNTRDGFKWVEVGKNVLLECGQEIELNLDGRSFYTDTHEMFRLPHRVN</sequence>
<dbReference type="eggNOG" id="ENOG5031RJY">
    <property type="taxonomic scope" value="Bacteria"/>
</dbReference>
<gene>
    <name evidence="1" type="ORF">BJN41_09570</name>
</gene>
<dbReference type="AlphaFoldDB" id="A0A1E8E145"/>
<dbReference type="EMBL" id="MKQS01000014">
    <property type="protein sequence ID" value="OFE43289.1"/>
    <property type="molecule type" value="Genomic_DNA"/>
</dbReference>
<evidence type="ECO:0008006" key="3">
    <source>
        <dbReference type="Google" id="ProtNLM"/>
    </source>
</evidence>
<proteinExistence type="predicted"/>
<accession>A0A1E8E145</accession>
<organism evidence="1 2">
    <name type="scientific">Acinetobacter towneri</name>
    <dbReference type="NCBI Taxonomy" id="202956"/>
    <lineage>
        <taxon>Bacteria</taxon>
        <taxon>Pseudomonadati</taxon>
        <taxon>Pseudomonadota</taxon>
        <taxon>Gammaproteobacteria</taxon>
        <taxon>Moraxellales</taxon>
        <taxon>Moraxellaceae</taxon>
        <taxon>Acinetobacter</taxon>
    </lineage>
</organism>
<evidence type="ECO:0000313" key="1">
    <source>
        <dbReference type="EMBL" id="OFE43289.1"/>
    </source>
</evidence>